<dbReference type="PIRSF" id="PIRSF032178">
    <property type="entry name" value="UCP032178"/>
    <property type="match status" value="1"/>
</dbReference>
<comment type="subcellular location">
    <subcellularLocation>
        <location evidence="1">Cell membrane</location>
    </subcellularLocation>
</comment>
<evidence type="ECO:0000256" key="6">
    <source>
        <dbReference type="SAM" id="Phobius"/>
    </source>
</evidence>
<gene>
    <name evidence="7" type="ORF">LQ50_16585</name>
</gene>
<dbReference type="PANTHER" id="PTHR35791:SF1">
    <property type="entry name" value="UPF0754 MEMBRANE PROTEIN YHEB"/>
    <property type="match status" value="1"/>
</dbReference>
<dbReference type="eggNOG" id="COG4399">
    <property type="taxonomic scope" value="Bacteria"/>
</dbReference>
<comment type="similarity">
    <text evidence="2">Belongs to the UPF0754 family.</text>
</comment>
<evidence type="ECO:0000313" key="7">
    <source>
        <dbReference type="EMBL" id="KHF39164.1"/>
    </source>
</evidence>
<evidence type="ECO:0000256" key="2">
    <source>
        <dbReference type="ARBA" id="ARBA00008053"/>
    </source>
</evidence>
<dbReference type="STRING" id="333138.LQ50_16585"/>
<dbReference type="PANTHER" id="PTHR35791">
    <property type="entry name" value="UPF0754 MEMBRANE PROTEIN YHEB"/>
    <property type="match status" value="1"/>
</dbReference>
<sequence length="381" mass="43507">MNLQTIFLIAFMVIIGAIIGGLTNSLAIKMLFRPYKEVRIGSWRVPFTPGLIPKRHDELARQLGKMVVDYLLTAEGLGKKLKSKAFSTGMISWLQQEAQKVMSSNESITTVVEQRFGVTDLKDLLVNKTEDIVKRGYSQFIEQNRHDTLDELIPVSVQHKLDEQIPTVTNYILERGQSFLQSPEGKERLSVMIDRFLVQKGTLGNMISMFLGNDRLVDKVQPELLKFLKDDGTQDLLQQLLMQEWVKVKQKKLADVESFLNEKEIVAFITRTIETQVPLFSTIEKPMNEWTGPYEEFVETTVIPKGVEVILDLLSTHLETLLERFHLDDIVREQVQTFSVERLEELVLSISKREFKMITYLGAVLGGLIGFIQGFIIMLLG</sequence>
<dbReference type="AlphaFoldDB" id="A0A0B0IGG0"/>
<organism evidence="7 8">
    <name type="scientific">Halalkalibacter okhensis</name>
    <dbReference type="NCBI Taxonomy" id="333138"/>
    <lineage>
        <taxon>Bacteria</taxon>
        <taxon>Bacillati</taxon>
        <taxon>Bacillota</taxon>
        <taxon>Bacilli</taxon>
        <taxon>Bacillales</taxon>
        <taxon>Bacillaceae</taxon>
        <taxon>Halalkalibacter</taxon>
    </lineage>
</organism>
<reference evidence="7 8" key="1">
    <citation type="submission" date="2014-09" db="EMBL/GenBank/DDBJ databases">
        <title>Genome sequencing and annotation of Bacillus Okhensis strain Kh10-101T.</title>
        <authorList>
            <person name="Prakash J.S."/>
        </authorList>
    </citation>
    <scope>NUCLEOTIDE SEQUENCE [LARGE SCALE GENOMIC DNA]</scope>
    <source>
        <strain evidence="8">Kh10-101T</strain>
    </source>
</reference>
<keyword evidence="4 6" id="KW-1133">Transmembrane helix</keyword>
<evidence type="ECO:0000256" key="3">
    <source>
        <dbReference type="ARBA" id="ARBA00022692"/>
    </source>
</evidence>
<dbReference type="InterPro" id="IPR007383">
    <property type="entry name" value="DUF445"/>
</dbReference>
<keyword evidence="5 6" id="KW-0472">Membrane</keyword>
<evidence type="ECO:0000256" key="5">
    <source>
        <dbReference type="ARBA" id="ARBA00023136"/>
    </source>
</evidence>
<keyword evidence="8" id="KW-1185">Reference proteome</keyword>
<dbReference type="GO" id="GO:0005886">
    <property type="term" value="C:plasma membrane"/>
    <property type="evidence" value="ECO:0007669"/>
    <property type="project" value="UniProtKB-SubCell"/>
</dbReference>
<proteinExistence type="inferred from homology"/>
<name>A0A0B0IGG0_9BACI</name>
<dbReference type="Proteomes" id="UP000030832">
    <property type="component" value="Unassembled WGS sequence"/>
</dbReference>
<keyword evidence="3 6" id="KW-0812">Transmembrane</keyword>
<dbReference type="Pfam" id="PF04286">
    <property type="entry name" value="DUF445"/>
    <property type="match status" value="1"/>
</dbReference>
<protein>
    <submittedName>
        <fullName evidence="7">Membrane protein</fullName>
    </submittedName>
</protein>
<evidence type="ECO:0000256" key="4">
    <source>
        <dbReference type="ARBA" id="ARBA00022989"/>
    </source>
</evidence>
<feature type="transmembrane region" description="Helical" evidence="6">
    <location>
        <begin position="358"/>
        <end position="380"/>
    </location>
</feature>
<dbReference type="EMBL" id="JRJU01000022">
    <property type="protein sequence ID" value="KHF39164.1"/>
    <property type="molecule type" value="Genomic_DNA"/>
</dbReference>
<evidence type="ECO:0000313" key="8">
    <source>
        <dbReference type="Proteomes" id="UP000030832"/>
    </source>
</evidence>
<comment type="caution">
    <text evidence="7">The sequence shown here is derived from an EMBL/GenBank/DDBJ whole genome shotgun (WGS) entry which is preliminary data.</text>
</comment>
<evidence type="ECO:0000256" key="1">
    <source>
        <dbReference type="ARBA" id="ARBA00004236"/>
    </source>
</evidence>
<accession>A0A0B0IGG0</accession>
<feature type="transmembrane region" description="Helical" evidence="6">
    <location>
        <begin position="6"/>
        <end position="32"/>
    </location>
</feature>
<dbReference type="InterPro" id="IPR016991">
    <property type="entry name" value="UCP032178"/>
</dbReference>